<dbReference type="PANTHER" id="PTHR46832">
    <property type="entry name" value="5'-METHYLTHIOADENOSINE/S-ADENOSYLHOMOCYSTEINE NUCLEOSIDASE"/>
    <property type="match status" value="1"/>
</dbReference>
<dbReference type="SUPFAM" id="SSF53167">
    <property type="entry name" value="Purine and uridine phosphorylases"/>
    <property type="match status" value="1"/>
</dbReference>
<dbReference type="Proteomes" id="UP000626370">
    <property type="component" value="Unassembled WGS sequence"/>
</dbReference>
<dbReference type="PANTHER" id="PTHR46832:SF1">
    <property type="entry name" value="5'-METHYLTHIOADENOSINE_S-ADENOSYLHOMOCYSTEINE NUCLEOSIDASE"/>
    <property type="match status" value="1"/>
</dbReference>
<organism evidence="2 3">
    <name type="scientific">Thalassotalea profundi</name>
    <dbReference type="NCBI Taxonomy" id="2036687"/>
    <lineage>
        <taxon>Bacteria</taxon>
        <taxon>Pseudomonadati</taxon>
        <taxon>Pseudomonadota</taxon>
        <taxon>Gammaproteobacteria</taxon>
        <taxon>Alteromonadales</taxon>
        <taxon>Colwelliaceae</taxon>
        <taxon>Thalassotalea</taxon>
    </lineage>
</organism>
<dbReference type="InterPro" id="IPR000845">
    <property type="entry name" value="Nucleoside_phosphorylase_d"/>
</dbReference>
<keyword evidence="2" id="KW-0808">Transferase</keyword>
<dbReference type="EMBL" id="BNAH01000001">
    <property type="protein sequence ID" value="GHE78370.1"/>
    <property type="molecule type" value="Genomic_DNA"/>
</dbReference>
<keyword evidence="2" id="KW-0418">Kinase</keyword>
<gene>
    <name evidence="2" type="ORF">GCM10011501_02720</name>
</gene>
<evidence type="ECO:0000313" key="2">
    <source>
        <dbReference type="EMBL" id="GHE78370.1"/>
    </source>
</evidence>
<dbReference type="GO" id="GO:0016301">
    <property type="term" value="F:kinase activity"/>
    <property type="evidence" value="ECO:0007669"/>
    <property type="project" value="UniProtKB-KW"/>
</dbReference>
<dbReference type="InterPro" id="IPR035994">
    <property type="entry name" value="Nucleoside_phosphorylase_sf"/>
</dbReference>
<reference evidence="3" key="1">
    <citation type="journal article" date="2019" name="Int. J. Syst. Evol. Microbiol.">
        <title>The Global Catalogue of Microorganisms (GCM) 10K type strain sequencing project: providing services to taxonomists for standard genome sequencing and annotation.</title>
        <authorList>
            <consortium name="The Broad Institute Genomics Platform"/>
            <consortium name="The Broad Institute Genome Sequencing Center for Infectious Disease"/>
            <person name="Wu L."/>
            <person name="Ma J."/>
        </authorList>
    </citation>
    <scope>NUCLEOTIDE SEQUENCE [LARGE SCALE GENOMIC DNA]</scope>
    <source>
        <strain evidence="3">CGMCC 1.15922</strain>
    </source>
</reference>
<keyword evidence="3" id="KW-1185">Reference proteome</keyword>
<evidence type="ECO:0000259" key="1">
    <source>
        <dbReference type="Pfam" id="PF01048"/>
    </source>
</evidence>
<name>A0ABQ3IEV8_9GAMM</name>
<dbReference type="Gene3D" id="3.40.50.1580">
    <property type="entry name" value="Nucleoside phosphorylase domain"/>
    <property type="match status" value="1"/>
</dbReference>
<proteinExistence type="predicted"/>
<evidence type="ECO:0000313" key="3">
    <source>
        <dbReference type="Proteomes" id="UP000626370"/>
    </source>
</evidence>
<protein>
    <submittedName>
        <fullName evidence="2">Histidine kinase</fullName>
    </submittedName>
</protein>
<sequence>MKILIVDDEAPRYSVLIKSLVDMGIERSNICISVSSSDARDKLEQTKFDLLILDLLIPLWPEDEPHEKNSEDLLTELNVSDELNKPSKIIGITADKSGLTGTVEKFEHETWHVVQYEASCSDWVKKIQNCVQYLNDNPVEENVKEHKFDLAIICALDDPELTEVLALDWNWEQPKPIDDHTFIYEGKFKSGGNEYSVCASHCSRMGMVATANKSASIINLLRPKVIVMTGICGGIKKNTDFGDVIFAECVWDYQSGKLKKEGETSVFEIAPHQIMASTEIRSKMELFKADKGVMSQISSEFEYDINVTPKLLIGPIATGAAVVADADYVNTIISQNRKVLGIEMEIYGLYSSVENTSGNKPKVFALKSVCDFADLNKDDDYQKYCSYMSANVMRRFLETFGCQIL</sequence>
<comment type="caution">
    <text evidence="2">The sequence shown here is derived from an EMBL/GenBank/DDBJ whole genome shotgun (WGS) entry which is preliminary data.</text>
</comment>
<feature type="domain" description="Nucleoside phosphorylase" evidence="1">
    <location>
        <begin position="150"/>
        <end position="350"/>
    </location>
</feature>
<dbReference type="Pfam" id="PF01048">
    <property type="entry name" value="PNP_UDP_1"/>
    <property type="match status" value="1"/>
</dbReference>
<dbReference type="SUPFAM" id="SSF52172">
    <property type="entry name" value="CheY-like"/>
    <property type="match status" value="1"/>
</dbReference>
<accession>A0ABQ3IEV8</accession>
<dbReference type="Gene3D" id="3.40.50.2300">
    <property type="match status" value="1"/>
</dbReference>
<dbReference type="InterPro" id="IPR011006">
    <property type="entry name" value="CheY-like_superfamily"/>
</dbReference>